<name>A0A223KVE6_9BACI</name>
<dbReference type="STRING" id="1314751.GCA_001591425_03977"/>
<keyword evidence="2" id="KW-1185">Reference proteome</keyword>
<gene>
    <name evidence="1" type="ORF">BC6307_20360</name>
</gene>
<dbReference type="EMBL" id="CP018866">
    <property type="protein sequence ID" value="AST93451.1"/>
    <property type="molecule type" value="Genomic_DNA"/>
</dbReference>
<dbReference type="KEGG" id="bcoh:BC6307_20360"/>
<dbReference type="RefSeq" id="WP_066419974.1">
    <property type="nucleotide sequence ID" value="NZ_CP018866.1"/>
</dbReference>
<accession>A0A223KVE6</accession>
<evidence type="ECO:0000313" key="2">
    <source>
        <dbReference type="Proteomes" id="UP000215224"/>
    </source>
</evidence>
<dbReference type="AlphaFoldDB" id="A0A223KVE6"/>
<reference evidence="1 2" key="1">
    <citation type="submission" date="2016-12" db="EMBL/GenBank/DDBJ databases">
        <title>The whole genome sequencing and assembly of Bacillus cohnii DSM 6307T strain.</title>
        <authorList>
            <person name="Lee Y.-J."/>
            <person name="Yi H."/>
            <person name="Bahn Y.-S."/>
            <person name="Kim J.F."/>
            <person name="Lee D.-W."/>
        </authorList>
    </citation>
    <scope>NUCLEOTIDE SEQUENCE [LARGE SCALE GENOMIC DNA]</scope>
    <source>
        <strain evidence="1 2">DSM 6307</strain>
    </source>
</reference>
<proteinExistence type="predicted"/>
<dbReference type="Proteomes" id="UP000215224">
    <property type="component" value="Chromosome"/>
</dbReference>
<evidence type="ECO:0000313" key="1">
    <source>
        <dbReference type="EMBL" id="AST93451.1"/>
    </source>
</evidence>
<protein>
    <submittedName>
        <fullName evidence="1">Uncharacterized protein</fullName>
    </submittedName>
</protein>
<sequence length="407" mass="44977">MKKIKLDDHTIKNANDQLRKPLSLLGDSRVNLTQTKNRMEWKVRNRSNADGRISKVCSDIKQLESNIKRIERFVASSSQRYFEIDNFLANKALRKSGNLGNIYKSLAALGAHPILARNIALQIAKDAISDKVKLQQGKNLKFNIFKKDGKVFFQLIGKEMRSNNSRQYNDIRNTLVREFGGESGTYKRRFVERLLNGGGIPIYVTGKGAKGVITDNYNKFSNNTAVNTYINSRVDPIGNFKQSFNSSLKGGFKFWDDFNWKGVSNLQKGAKFFGAAGTALTVGDNFINTFKNSSGTGWNFSEENQKKFAVDTTIDLSVAATSFATGAAFGSFFLPPVGTVVGAGTGIVIHSLVNIKFGDPPPKSIVDHTKDFANTAANKISDIGNDLKEIRNNAVVSIGKNLTKIFF</sequence>
<organism evidence="1 2">
    <name type="scientific">Sutcliffiella cohnii</name>
    <dbReference type="NCBI Taxonomy" id="33932"/>
    <lineage>
        <taxon>Bacteria</taxon>
        <taxon>Bacillati</taxon>
        <taxon>Bacillota</taxon>
        <taxon>Bacilli</taxon>
        <taxon>Bacillales</taxon>
        <taxon>Bacillaceae</taxon>
        <taxon>Sutcliffiella</taxon>
    </lineage>
</organism>